<dbReference type="InterPro" id="IPR051678">
    <property type="entry name" value="AGP_Transferase"/>
</dbReference>
<name>G9WTF6_9FIRM</name>
<protein>
    <recommendedName>
        <fullName evidence="1">Aminoglycoside phosphotransferase domain-containing protein</fullName>
    </recommendedName>
</protein>
<evidence type="ECO:0000313" key="2">
    <source>
        <dbReference type="EMBL" id="EHL12479.1"/>
    </source>
</evidence>
<sequence>MHLQKNIETFDKEPDLLERILERAYREALHLPMEVTEEYEFLARGEYNENFVFTHPESGKRYVLRVNHGSQMHLKKQISYEAHALSLLEKSGRVPKVYYVEEKGDKGILLMDFLEGRALRYETDLSVAGQILADIHCTKYEREKDWGELRLLSPENPLYAMLSESASLLRSYELSPFKEDSVYERCHALWEKVVNLEEKYAKTLSSKDFCIINTELNSGNFLIQDEEKNFEEKSETDISSHLIDWEKPLYAHFAQDLGHFLAPTTSFWKTDCILYEKDRDLFFHAYKEALAGRRNFSGIEEKTELFILFNCIRGLSWCAYAYAEYQKGRDIQNEDTFRKIKEYLTDPFLSSVEELFRESRT</sequence>
<dbReference type="InterPro" id="IPR011009">
    <property type="entry name" value="Kinase-like_dom_sf"/>
</dbReference>
<dbReference type="SUPFAM" id="SSF56112">
    <property type="entry name" value="Protein kinase-like (PK-like)"/>
    <property type="match status" value="1"/>
</dbReference>
<dbReference type="AlphaFoldDB" id="G9WTF6"/>
<reference evidence="2 3" key="1">
    <citation type="submission" date="2011-08" db="EMBL/GenBank/DDBJ databases">
        <title>The Genome Sequence of Oribacterium sp. ACB7.</title>
        <authorList>
            <consortium name="The Broad Institute Genome Sequencing Platform"/>
            <person name="Earl A."/>
            <person name="Ward D."/>
            <person name="Feldgarden M."/>
            <person name="Gevers D."/>
            <person name="Sizova M."/>
            <person name="Hazen A."/>
            <person name="Epstein S."/>
            <person name="Young S.K."/>
            <person name="Zeng Q."/>
            <person name="Gargeya S."/>
            <person name="Fitzgerald M."/>
            <person name="Haas B."/>
            <person name="Abouelleil A."/>
            <person name="Alvarado L."/>
            <person name="Arachchi H.M."/>
            <person name="Berlin A."/>
            <person name="Brown A."/>
            <person name="Chapman S.B."/>
            <person name="Chen Z."/>
            <person name="Dunbar C."/>
            <person name="Freedman E."/>
            <person name="Gearin G."/>
            <person name="Gellesch M."/>
            <person name="Goldberg J."/>
            <person name="Griggs A."/>
            <person name="Gujja S."/>
            <person name="Heiman D."/>
            <person name="Howarth C."/>
            <person name="Larson L."/>
            <person name="Lui A."/>
            <person name="MacDonald P.J.P."/>
            <person name="Montmayeur A."/>
            <person name="Murphy C."/>
            <person name="Neiman D."/>
            <person name="Pearson M."/>
            <person name="Priest M."/>
            <person name="Roberts A."/>
            <person name="Saif S."/>
            <person name="Shea T."/>
            <person name="Shenoy N."/>
            <person name="Sisk P."/>
            <person name="Stolte C."/>
            <person name="Sykes S."/>
            <person name="Wortman J."/>
            <person name="Nusbaum C."/>
            <person name="Birren B."/>
        </authorList>
    </citation>
    <scope>NUCLEOTIDE SEQUENCE [LARGE SCALE GENOMIC DNA]</scope>
    <source>
        <strain evidence="2 3">ACB7</strain>
    </source>
</reference>
<dbReference type="PATRIC" id="fig|796944.3.peg.900"/>
<accession>G9WTF6</accession>
<dbReference type="RefSeq" id="WP_009536124.1">
    <property type="nucleotide sequence ID" value="NZ_JH414504.1"/>
</dbReference>
<dbReference type="HOGENOM" id="CLU_050660_0_0_9"/>
<feature type="domain" description="Aminoglycoside phosphotransferase" evidence="1">
    <location>
        <begin position="39"/>
        <end position="263"/>
    </location>
</feature>
<evidence type="ECO:0000259" key="1">
    <source>
        <dbReference type="Pfam" id="PF01636"/>
    </source>
</evidence>
<proteinExistence type="predicted"/>
<organism evidence="2 3">
    <name type="scientific">Oribacterium asaccharolyticum ACB7</name>
    <dbReference type="NCBI Taxonomy" id="796944"/>
    <lineage>
        <taxon>Bacteria</taxon>
        <taxon>Bacillati</taxon>
        <taxon>Bacillota</taxon>
        <taxon>Clostridia</taxon>
        <taxon>Lachnospirales</taxon>
        <taxon>Lachnospiraceae</taxon>
        <taxon>Oribacterium</taxon>
    </lineage>
</organism>
<comment type="caution">
    <text evidence="2">The sequence shown here is derived from an EMBL/GenBank/DDBJ whole genome shotgun (WGS) entry which is preliminary data.</text>
</comment>
<keyword evidence="3" id="KW-1185">Reference proteome</keyword>
<dbReference type="Gene3D" id="3.90.1200.10">
    <property type="match status" value="1"/>
</dbReference>
<dbReference type="PANTHER" id="PTHR21310">
    <property type="entry name" value="AMINOGLYCOSIDE PHOSPHOTRANSFERASE-RELATED-RELATED"/>
    <property type="match status" value="1"/>
</dbReference>
<evidence type="ECO:0000313" key="3">
    <source>
        <dbReference type="Proteomes" id="UP000003527"/>
    </source>
</evidence>
<dbReference type="InterPro" id="IPR002575">
    <property type="entry name" value="Aminoglycoside_PTrfase"/>
</dbReference>
<dbReference type="EMBL" id="AFZD01000015">
    <property type="protein sequence ID" value="EHL12479.1"/>
    <property type="molecule type" value="Genomic_DNA"/>
</dbReference>
<dbReference type="Pfam" id="PF01636">
    <property type="entry name" value="APH"/>
    <property type="match status" value="1"/>
</dbReference>
<gene>
    <name evidence="2" type="ORF">HMPREF9624_00190</name>
</gene>
<dbReference type="Proteomes" id="UP000003527">
    <property type="component" value="Unassembled WGS sequence"/>
</dbReference>